<evidence type="ECO:0000256" key="7">
    <source>
        <dbReference type="ARBA" id="ARBA00023239"/>
    </source>
</evidence>
<protein>
    <recommendedName>
        <fullName evidence="4">Alkylmercury lyase</fullName>
        <ecNumber evidence="3">4.99.1.2</ecNumber>
    </recommendedName>
    <alternativeName>
        <fullName evidence="9">Organomercurial lyase</fullName>
    </alternativeName>
</protein>
<evidence type="ECO:0000256" key="4">
    <source>
        <dbReference type="ARBA" id="ARBA00018180"/>
    </source>
</evidence>
<accession>A0ABV4TVF7</accession>
<dbReference type="RefSeq" id="WP_373654874.1">
    <property type="nucleotide sequence ID" value="NZ_JBGUAW010000003.1"/>
</dbReference>
<dbReference type="InterPro" id="IPR004927">
    <property type="entry name" value="MerB"/>
</dbReference>
<dbReference type="EMBL" id="JBGUAW010000003">
    <property type="protein sequence ID" value="MFA9460085.1"/>
    <property type="molecule type" value="Genomic_DNA"/>
</dbReference>
<sequence length="212" mass="23785">MDTTTSDLTAALLPLFPDFGSEGRHLVPVLFRLLGRGYPVDAEELADRAEWAAEAVRRLLDGWRGVRYDEDGRIIGFWGLDLFPTRHHLRVGERDLFAWGAWDPLVLPFLLEEEVALTSRCFATDDDILLRVAPQGVLDSEPEDVRLAFRVPETEAVRYGVRAAFNQHIGFLAGPEPEAGWRDLPPGTQVLSLEEGFRLGQAVWTHLLDGEP</sequence>
<evidence type="ECO:0000313" key="11">
    <source>
        <dbReference type="EMBL" id="MFA9460085.1"/>
    </source>
</evidence>
<comment type="catalytic activity">
    <reaction evidence="1">
        <text>an alkylmercury + H(+) = an alkane + Hg(2+)</text>
        <dbReference type="Rhea" id="RHEA:18777"/>
        <dbReference type="ChEBI" id="CHEBI:15378"/>
        <dbReference type="ChEBI" id="CHEBI:16793"/>
        <dbReference type="ChEBI" id="CHEBI:18310"/>
        <dbReference type="ChEBI" id="CHEBI:83725"/>
        <dbReference type="EC" id="4.99.1.2"/>
    </reaction>
</comment>
<dbReference type="PRINTS" id="PR01699">
    <property type="entry name" value="ORGNOHGLYASE"/>
</dbReference>
<comment type="function">
    <text evidence="8">Cleaves the carbon-mercury bond of organomercurials such as phenylmercuric acetate. One product is Hg(2+), which is subsequently detoxified by the mercuric reductase.</text>
</comment>
<evidence type="ECO:0000259" key="10">
    <source>
        <dbReference type="Pfam" id="PF12324"/>
    </source>
</evidence>
<keyword evidence="12" id="KW-1185">Reference proteome</keyword>
<evidence type="ECO:0000256" key="8">
    <source>
        <dbReference type="ARBA" id="ARBA00025326"/>
    </source>
</evidence>
<evidence type="ECO:0000256" key="1">
    <source>
        <dbReference type="ARBA" id="ARBA00000165"/>
    </source>
</evidence>
<dbReference type="InterPro" id="IPR036390">
    <property type="entry name" value="WH_DNA-bd_sf"/>
</dbReference>
<evidence type="ECO:0000256" key="2">
    <source>
        <dbReference type="ARBA" id="ARBA00009443"/>
    </source>
</evidence>
<keyword evidence="7 11" id="KW-0456">Lyase</keyword>
<evidence type="ECO:0000313" key="12">
    <source>
        <dbReference type="Proteomes" id="UP001575181"/>
    </source>
</evidence>
<comment type="caution">
    <text evidence="11">The sequence shown here is derived from an EMBL/GenBank/DDBJ whole genome shotgun (WGS) entry which is preliminary data.</text>
</comment>
<dbReference type="SUPFAM" id="SSF46785">
    <property type="entry name" value="Winged helix' DNA-binding domain"/>
    <property type="match status" value="1"/>
</dbReference>
<dbReference type="GO" id="GO:0018836">
    <property type="term" value="F:alkylmercury lyase activity"/>
    <property type="evidence" value="ECO:0007669"/>
    <property type="project" value="UniProtKB-EC"/>
</dbReference>
<evidence type="ECO:0000256" key="6">
    <source>
        <dbReference type="ARBA" id="ARBA00022914"/>
    </source>
</evidence>
<dbReference type="Proteomes" id="UP001575181">
    <property type="component" value="Unassembled WGS sequence"/>
</dbReference>
<evidence type="ECO:0000256" key="5">
    <source>
        <dbReference type="ARBA" id="ARBA00022466"/>
    </source>
</evidence>
<evidence type="ECO:0000256" key="9">
    <source>
        <dbReference type="ARBA" id="ARBA00031271"/>
    </source>
</evidence>
<dbReference type="EC" id="4.99.1.2" evidence="3"/>
<name>A0ABV4TVF7_9GAMM</name>
<feature type="domain" description="Alkylmercury lyase helix-turn-helix" evidence="10">
    <location>
        <begin position="25"/>
        <end position="77"/>
    </location>
</feature>
<evidence type="ECO:0000256" key="3">
    <source>
        <dbReference type="ARBA" id="ARBA00013237"/>
    </source>
</evidence>
<dbReference type="InterPro" id="IPR024259">
    <property type="entry name" value="MerB_HTH_dom"/>
</dbReference>
<reference evidence="11 12" key="1">
    <citation type="submission" date="2024-08" db="EMBL/GenBank/DDBJ databases">
        <title>Whole-genome sequencing of halo(alkali)philic microorganisms from hypersaline lakes.</title>
        <authorList>
            <person name="Sorokin D.Y."/>
            <person name="Merkel A.Y."/>
            <person name="Messina E."/>
            <person name="Yakimov M."/>
        </authorList>
    </citation>
    <scope>NUCLEOTIDE SEQUENCE [LARGE SCALE GENOMIC DNA]</scope>
    <source>
        <strain evidence="11 12">Cl-TMA</strain>
    </source>
</reference>
<keyword evidence="6" id="KW-0476">Mercury</keyword>
<proteinExistence type="inferred from homology"/>
<comment type="similarity">
    <text evidence="2">Belongs to the MerB family.</text>
</comment>
<dbReference type="Gene3D" id="3.30.450.410">
    <property type="match status" value="1"/>
</dbReference>
<dbReference type="InterPro" id="IPR053717">
    <property type="entry name" value="MerB_lyase_sf"/>
</dbReference>
<organism evidence="11 12">
    <name type="scientific">Thiohalorhabdus methylotrophus</name>
    <dbReference type="NCBI Taxonomy" id="3242694"/>
    <lineage>
        <taxon>Bacteria</taxon>
        <taxon>Pseudomonadati</taxon>
        <taxon>Pseudomonadota</taxon>
        <taxon>Gammaproteobacteria</taxon>
        <taxon>Thiohalorhabdales</taxon>
        <taxon>Thiohalorhabdaceae</taxon>
        <taxon>Thiohalorhabdus</taxon>
    </lineage>
</organism>
<dbReference type="SUPFAM" id="SSF160387">
    <property type="entry name" value="NosL/MerB-like"/>
    <property type="match status" value="1"/>
</dbReference>
<dbReference type="Pfam" id="PF12324">
    <property type="entry name" value="HTH_15"/>
    <property type="match status" value="1"/>
</dbReference>
<keyword evidence="5" id="KW-0475">Mercuric resistance</keyword>
<dbReference type="Pfam" id="PF03243">
    <property type="entry name" value="MerB"/>
    <property type="match status" value="1"/>
</dbReference>
<gene>
    <name evidence="11" type="primary">merB</name>
    <name evidence="11" type="ORF">ACERLL_04535</name>
</gene>